<name>A0A1X7I1F8_9SPHI</name>
<organism evidence="1 2">
    <name type="scientific">Sphingobacterium psychroaquaticum</name>
    <dbReference type="NCBI Taxonomy" id="561061"/>
    <lineage>
        <taxon>Bacteria</taxon>
        <taxon>Pseudomonadati</taxon>
        <taxon>Bacteroidota</taxon>
        <taxon>Sphingobacteriia</taxon>
        <taxon>Sphingobacteriales</taxon>
        <taxon>Sphingobacteriaceae</taxon>
        <taxon>Sphingobacterium</taxon>
    </lineage>
</organism>
<dbReference type="AlphaFoldDB" id="A0A1X7I1F8"/>
<reference evidence="1 2" key="1">
    <citation type="submission" date="2017-04" db="EMBL/GenBank/DDBJ databases">
        <authorList>
            <person name="Afonso C.L."/>
            <person name="Miller P.J."/>
            <person name="Scott M.A."/>
            <person name="Spackman E."/>
            <person name="Goraichik I."/>
            <person name="Dimitrov K.M."/>
            <person name="Suarez D.L."/>
            <person name="Swayne D.E."/>
        </authorList>
    </citation>
    <scope>NUCLEOTIDE SEQUENCE [LARGE SCALE GENOMIC DNA]</scope>
    <source>
        <strain evidence="1 2">DSM 22418</strain>
    </source>
</reference>
<gene>
    <name evidence="1" type="ORF">SAMN05660862_0310</name>
</gene>
<dbReference type="Proteomes" id="UP000192980">
    <property type="component" value="Unassembled WGS sequence"/>
</dbReference>
<evidence type="ECO:0000313" key="2">
    <source>
        <dbReference type="Proteomes" id="UP000192980"/>
    </source>
</evidence>
<evidence type="ECO:0000313" key="1">
    <source>
        <dbReference type="EMBL" id="SMG07741.1"/>
    </source>
</evidence>
<dbReference type="EMBL" id="FXAU01000001">
    <property type="protein sequence ID" value="SMG07741.1"/>
    <property type="molecule type" value="Genomic_DNA"/>
</dbReference>
<sequence>MNSVRGYLERCRVYKVVGTICKPLSYHFNYAIGKNILYILYFLLKTKLKQKIFRKVQGDWGKVGNFKYKVEVLSSLYFARSTNYQLPTTNHQLLPTNN</sequence>
<proteinExistence type="predicted"/>
<keyword evidence="2" id="KW-1185">Reference proteome</keyword>
<accession>A0A1X7I1F8</accession>
<dbReference type="STRING" id="561061.SAMN05660862_0310"/>
<protein>
    <submittedName>
        <fullName evidence="1">Uncharacterized protein</fullName>
    </submittedName>
</protein>